<evidence type="ECO:0000313" key="6">
    <source>
        <dbReference type="Proteomes" id="UP001500427"/>
    </source>
</evidence>
<dbReference type="PRINTS" id="PR00081">
    <property type="entry name" value="GDHRDH"/>
</dbReference>
<dbReference type="PANTHER" id="PTHR44169">
    <property type="entry name" value="NADPH-DEPENDENT 1-ACYLDIHYDROXYACETONE PHOSPHATE REDUCTASE"/>
    <property type="match status" value="1"/>
</dbReference>
<proteinExistence type="inferred from homology"/>
<dbReference type="SMART" id="SM00822">
    <property type="entry name" value="PKS_KR"/>
    <property type="match status" value="1"/>
</dbReference>
<dbReference type="CDD" id="cd05374">
    <property type="entry name" value="17beta-HSD-like_SDR_c"/>
    <property type="match status" value="1"/>
</dbReference>
<keyword evidence="2" id="KW-0560">Oxidoreductase</keyword>
<comment type="caution">
    <text evidence="5">The sequence shown here is derived from an EMBL/GenBank/DDBJ whole genome shotgun (WGS) entry which is preliminary data.</text>
</comment>
<dbReference type="InterPro" id="IPR002347">
    <property type="entry name" value="SDR_fam"/>
</dbReference>
<dbReference type="InterPro" id="IPR036291">
    <property type="entry name" value="NAD(P)-bd_dom_sf"/>
</dbReference>
<protein>
    <submittedName>
        <fullName evidence="5">Oxidoreductase</fullName>
    </submittedName>
</protein>
<evidence type="ECO:0000256" key="1">
    <source>
        <dbReference type="ARBA" id="ARBA00006484"/>
    </source>
</evidence>
<dbReference type="PANTHER" id="PTHR44169:SF6">
    <property type="entry name" value="NADPH-DEPENDENT 1-ACYLDIHYDROXYACETONE PHOSPHATE REDUCTASE"/>
    <property type="match status" value="1"/>
</dbReference>
<dbReference type="Pfam" id="PF00106">
    <property type="entry name" value="adh_short"/>
    <property type="match status" value="1"/>
</dbReference>
<evidence type="ECO:0000259" key="4">
    <source>
        <dbReference type="SMART" id="SM00822"/>
    </source>
</evidence>
<dbReference type="PRINTS" id="PR00080">
    <property type="entry name" value="SDRFAMILY"/>
</dbReference>
<dbReference type="InterPro" id="IPR057326">
    <property type="entry name" value="KR_dom"/>
</dbReference>
<reference evidence="6" key="1">
    <citation type="journal article" date="2019" name="Int. J. Syst. Evol. Microbiol.">
        <title>The Global Catalogue of Microorganisms (GCM) 10K type strain sequencing project: providing services to taxonomists for standard genome sequencing and annotation.</title>
        <authorList>
            <consortium name="The Broad Institute Genomics Platform"/>
            <consortium name="The Broad Institute Genome Sequencing Center for Infectious Disease"/>
            <person name="Wu L."/>
            <person name="Ma J."/>
        </authorList>
    </citation>
    <scope>NUCLEOTIDE SEQUENCE [LARGE SCALE GENOMIC DNA]</scope>
    <source>
        <strain evidence="6">JCM 17687</strain>
    </source>
</reference>
<accession>A0ABP9JGU5</accession>
<dbReference type="Proteomes" id="UP001500427">
    <property type="component" value="Unassembled WGS sequence"/>
</dbReference>
<gene>
    <name evidence="5" type="ORF">GCM10023258_26510</name>
</gene>
<keyword evidence="6" id="KW-1185">Reference proteome</keyword>
<dbReference type="Gene3D" id="3.40.50.720">
    <property type="entry name" value="NAD(P)-binding Rossmann-like Domain"/>
    <property type="match status" value="1"/>
</dbReference>
<dbReference type="EMBL" id="BAABIW010000017">
    <property type="protein sequence ID" value="GAA5029810.1"/>
    <property type="molecule type" value="Genomic_DNA"/>
</dbReference>
<dbReference type="NCBIfam" id="NF004826">
    <property type="entry name" value="PRK06182.1"/>
    <property type="match status" value="1"/>
</dbReference>
<sequence>MGSGAAYGVGMTKVALVTGASSGIGESIAVHLVESGWTVHAVARRVDRMAGLAARGVTTFAMDVTDDASMVAGIDRIIEEQGQIDALVNNAGYGSYGPVEHVPIDEARRQFEVNVFGLARLTQLVTPHLRTRRRGRIVNISSIGGKIYEPLGAWYHATKFAVEGFSDSLRIELAPFGIDVVIVEPGPILSEWNTIARESLVERSVGTVYEDAARRMAVLLERVDTSRMTSGPEAVAEKVLKALEATNPAARYPAGRGARAAVVARRLLPDRAMDLVVRQAFTS</sequence>
<evidence type="ECO:0000256" key="2">
    <source>
        <dbReference type="ARBA" id="ARBA00023002"/>
    </source>
</evidence>
<dbReference type="SUPFAM" id="SSF51735">
    <property type="entry name" value="NAD(P)-binding Rossmann-fold domains"/>
    <property type="match status" value="1"/>
</dbReference>
<feature type="domain" description="Ketoreductase" evidence="4">
    <location>
        <begin position="13"/>
        <end position="191"/>
    </location>
</feature>
<evidence type="ECO:0000313" key="5">
    <source>
        <dbReference type="EMBL" id="GAA5029810.1"/>
    </source>
</evidence>
<evidence type="ECO:0000256" key="3">
    <source>
        <dbReference type="RuleBase" id="RU000363"/>
    </source>
</evidence>
<organism evidence="5 6">
    <name type="scientific">Terrabacter aeriphilus</name>
    <dbReference type="NCBI Taxonomy" id="515662"/>
    <lineage>
        <taxon>Bacteria</taxon>
        <taxon>Bacillati</taxon>
        <taxon>Actinomycetota</taxon>
        <taxon>Actinomycetes</taxon>
        <taxon>Micrococcales</taxon>
        <taxon>Intrasporangiaceae</taxon>
        <taxon>Terrabacter</taxon>
    </lineage>
</organism>
<comment type="similarity">
    <text evidence="1 3">Belongs to the short-chain dehydrogenases/reductases (SDR) family.</text>
</comment>
<name>A0ABP9JGU5_9MICO</name>